<sequence length="392" mass="42085">MGSDGARDALRVSAAVLAAMAVSTLVYAAVRRSLPRVTGERLLSASAGATTAVRAPTACACSSAAAAASIVTIDRVVPEENQIEKRLSAETKALHAQAVERGEDTYIDPRTGFTVFTRLGQMRNLKCCGNRCRHCPYGHVNVQSRRSMTTEAAAAAVTATAAAAPTTSPAASADAAAAEASDASGLQVPPHSVVYTKTGDKGTSALFTGERRKKTDTVFEALGALDELSSHVGLARAMMAGAAVRRQHDAAMMDMLEAIQQELLNAGTVVATPTARKVDEETARDMTEMLDGYRFSQKTTEMERNIDVIDSRLVPLRVFILPGGGNVASAQLHVCRTVCRRAERRMIEVRDLYGEDYTDHLRQVTVYVNRLSDFLFVAARSVAEEDVVRKYD</sequence>
<dbReference type="GO" id="GO:0005524">
    <property type="term" value="F:ATP binding"/>
    <property type="evidence" value="ECO:0007669"/>
    <property type="project" value="UniProtKB-UniRule"/>
</dbReference>
<evidence type="ECO:0000256" key="3">
    <source>
        <dbReference type="ARBA" id="ARBA00022840"/>
    </source>
</evidence>
<dbReference type="InterPro" id="IPR016030">
    <property type="entry name" value="CblAdoTrfase-like"/>
</dbReference>
<evidence type="ECO:0000259" key="5">
    <source>
        <dbReference type="Pfam" id="PF01923"/>
    </source>
</evidence>
<reference evidence="6 7" key="1">
    <citation type="journal article" date="2021" name="MBio">
        <title>A New Model Trypanosomatid, Novymonas esmeraldas: Genomic Perception of Its 'Candidatus Pandoraea novymonadis' Endosymbiont.</title>
        <authorList>
            <person name="Zakharova A."/>
            <person name="Saura A."/>
            <person name="Butenko A."/>
            <person name="Podesvova L."/>
            <person name="Warmusova S."/>
            <person name="Kostygov A.Y."/>
            <person name="Nenarokova A."/>
            <person name="Lukes J."/>
            <person name="Opperdoes F.R."/>
            <person name="Yurchenko V."/>
        </authorList>
    </citation>
    <scope>NUCLEOTIDE SEQUENCE [LARGE SCALE GENOMIC DNA]</scope>
    <source>
        <strain evidence="6 7">E262AT.01</strain>
    </source>
</reference>
<dbReference type="GO" id="GO:0008817">
    <property type="term" value="F:corrinoid adenosyltransferase activity"/>
    <property type="evidence" value="ECO:0007669"/>
    <property type="project" value="TreeGrafter"/>
</dbReference>
<accession>A0AAW0F031</accession>
<keyword evidence="7" id="KW-1185">Reference proteome</keyword>
<dbReference type="AlphaFoldDB" id="A0AAW0F031"/>
<keyword evidence="1 4" id="KW-0808">Transferase</keyword>
<keyword evidence="3 4" id="KW-0067">ATP-binding</keyword>
<organism evidence="6 7">
    <name type="scientific">Novymonas esmeraldas</name>
    <dbReference type="NCBI Taxonomy" id="1808958"/>
    <lineage>
        <taxon>Eukaryota</taxon>
        <taxon>Discoba</taxon>
        <taxon>Euglenozoa</taxon>
        <taxon>Kinetoplastea</taxon>
        <taxon>Metakinetoplastina</taxon>
        <taxon>Trypanosomatida</taxon>
        <taxon>Trypanosomatidae</taxon>
        <taxon>Novymonas</taxon>
    </lineage>
</organism>
<gene>
    <name evidence="6" type="ORF">NESM_000860400</name>
</gene>
<dbReference type="EMBL" id="JAECZO010000190">
    <property type="protein sequence ID" value="KAK7198934.1"/>
    <property type="molecule type" value="Genomic_DNA"/>
</dbReference>
<comment type="similarity">
    <text evidence="4">Belongs to the Cob(I)alamin adenosyltransferase family.</text>
</comment>
<feature type="domain" description="Cobalamin adenosyltransferase-like" evidence="5">
    <location>
        <begin position="194"/>
        <end position="381"/>
    </location>
</feature>
<evidence type="ECO:0000256" key="2">
    <source>
        <dbReference type="ARBA" id="ARBA00022741"/>
    </source>
</evidence>
<comment type="caution">
    <text evidence="6">The sequence shown here is derived from an EMBL/GenBank/DDBJ whole genome shotgun (WGS) entry which is preliminary data.</text>
</comment>
<dbReference type="Pfam" id="PF17653">
    <property type="entry name" value="DUF5522"/>
    <property type="match status" value="1"/>
</dbReference>
<dbReference type="InterPro" id="IPR036451">
    <property type="entry name" value="CblAdoTrfase-like_sf"/>
</dbReference>
<dbReference type="NCBIfam" id="TIGR00636">
    <property type="entry name" value="PduO_Nterm"/>
    <property type="match status" value="1"/>
</dbReference>
<dbReference type="Pfam" id="PF01923">
    <property type="entry name" value="Cob_adeno_trans"/>
    <property type="match status" value="1"/>
</dbReference>
<evidence type="ECO:0000313" key="6">
    <source>
        <dbReference type="EMBL" id="KAK7198934.1"/>
    </source>
</evidence>
<dbReference type="Proteomes" id="UP001430356">
    <property type="component" value="Unassembled WGS sequence"/>
</dbReference>
<evidence type="ECO:0000256" key="4">
    <source>
        <dbReference type="RuleBase" id="RU366026"/>
    </source>
</evidence>
<name>A0AAW0F031_9TRYP</name>
<dbReference type="Gene3D" id="1.20.1200.10">
    <property type="entry name" value="Cobalamin adenosyltransferase-like"/>
    <property type="match status" value="1"/>
</dbReference>
<dbReference type="InterPro" id="IPR029499">
    <property type="entry name" value="PduO-typ"/>
</dbReference>
<dbReference type="FunFam" id="1.20.1200.10:FF:000004">
    <property type="entry name" value="Cobalamin adenosyltransferase"/>
    <property type="match status" value="1"/>
</dbReference>
<evidence type="ECO:0000256" key="1">
    <source>
        <dbReference type="ARBA" id="ARBA00022679"/>
    </source>
</evidence>
<dbReference type="SUPFAM" id="SSF89028">
    <property type="entry name" value="Cobalamin adenosyltransferase-like"/>
    <property type="match status" value="1"/>
</dbReference>
<dbReference type="PANTHER" id="PTHR12213:SF0">
    <property type="entry name" value="CORRINOID ADENOSYLTRANSFERASE MMAB"/>
    <property type="match status" value="1"/>
</dbReference>
<dbReference type="PANTHER" id="PTHR12213">
    <property type="entry name" value="CORRINOID ADENOSYLTRANSFERASE"/>
    <property type="match status" value="1"/>
</dbReference>
<evidence type="ECO:0000313" key="7">
    <source>
        <dbReference type="Proteomes" id="UP001430356"/>
    </source>
</evidence>
<proteinExistence type="inferred from homology"/>
<protein>
    <submittedName>
        <fullName evidence="6">Cobalamin adenosyltransferase</fullName>
    </submittedName>
</protein>
<dbReference type="InterPro" id="IPR040807">
    <property type="entry name" value="DUF5522"/>
</dbReference>
<keyword evidence="2 4" id="KW-0547">Nucleotide-binding</keyword>